<evidence type="ECO:0000256" key="1">
    <source>
        <dbReference type="ARBA" id="ARBA00008315"/>
    </source>
</evidence>
<feature type="region of interest" description="Disordered" evidence="2">
    <location>
        <begin position="107"/>
        <end position="154"/>
    </location>
</feature>
<dbReference type="OrthoDB" id="2163395at2759"/>
<dbReference type="PANTHER" id="PTHR33768:SF7">
    <property type="entry name" value="CFAP97 DOMAIN CONTAINING 2"/>
    <property type="match status" value="1"/>
</dbReference>
<keyword evidence="3" id="KW-1185">Reference proteome</keyword>
<dbReference type="GeneID" id="113920672"/>
<dbReference type="Proteomes" id="UP000515165">
    <property type="component" value="Chromosome 3"/>
</dbReference>
<gene>
    <name evidence="4" type="primary">CFAP97D2</name>
</gene>
<dbReference type="InterPro" id="IPR029488">
    <property type="entry name" value="Hmw/CFAP97"/>
</dbReference>
<protein>
    <submittedName>
        <fullName evidence="4">Uncharacterized protein CFAP97D2</fullName>
    </submittedName>
</protein>
<evidence type="ECO:0000313" key="3">
    <source>
        <dbReference type="Proteomes" id="UP000515165"/>
    </source>
</evidence>
<sequence length="154" mass="17962">MRRAPRPTLPCGSECLPGTWEKAYQDHRRKVQDAQPLVDARAPRSLSHLHLKLKKLKLEEERLATIDRDNRLLLEKLSCILRTRGQTDSRNNCTQKSGRFEMWKRASQPFCGSPLPSSVNKGKREQEPRRVQRENKTILERTRSPELSSHRAQR</sequence>
<reference evidence="4" key="1">
    <citation type="submission" date="2025-08" db="UniProtKB">
        <authorList>
            <consortium name="RefSeq"/>
        </authorList>
    </citation>
    <scope>IDENTIFICATION</scope>
    <source>
        <tissue evidence="4">Blood</tissue>
    </source>
</reference>
<organism evidence="3 4">
    <name type="scientific">Zalophus californianus</name>
    <name type="common">California sealion</name>
    <dbReference type="NCBI Taxonomy" id="9704"/>
    <lineage>
        <taxon>Eukaryota</taxon>
        <taxon>Metazoa</taxon>
        <taxon>Chordata</taxon>
        <taxon>Craniata</taxon>
        <taxon>Vertebrata</taxon>
        <taxon>Euteleostomi</taxon>
        <taxon>Mammalia</taxon>
        <taxon>Eutheria</taxon>
        <taxon>Laurasiatheria</taxon>
        <taxon>Carnivora</taxon>
        <taxon>Caniformia</taxon>
        <taxon>Pinnipedia</taxon>
        <taxon>Otariidae</taxon>
        <taxon>Zalophus</taxon>
    </lineage>
</organism>
<evidence type="ECO:0000256" key="2">
    <source>
        <dbReference type="SAM" id="MobiDB-lite"/>
    </source>
</evidence>
<dbReference type="KEGG" id="zca:113920672"/>
<feature type="compositionally biased region" description="Basic and acidic residues" evidence="2">
    <location>
        <begin position="122"/>
        <end position="144"/>
    </location>
</feature>
<dbReference type="Pfam" id="PF13879">
    <property type="entry name" value="Hmw_CFAP97"/>
    <property type="match status" value="1"/>
</dbReference>
<evidence type="ECO:0000313" key="4">
    <source>
        <dbReference type="RefSeq" id="XP_027446740.1"/>
    </source>
</evidence>
<accession>A0A6J2CR49</accession>
<proteinExistence type="inferred from homology"/>
<dbReference type="RefSeq" id="XP_027446740.1">
    <property type="nucleotide sequence ID" value="XM_027590939.2"/>
</dbReference>
<dbReference type="CTD" id="101929355"/>
<dbReference type="PANTHER" id="PTHR33768">
    <property type="entry name" value="MIP11318P"/>
    <property type="match status" value="1"/>
</dbReference>
<name>A0A6J2CR49_ZALCA</name>
<comment type="similarity">
    <text evidence="1">Belongs to the CFAP97 family.</text>
</comment>
<dbReference type="AlphaFoldDB" id="A0A6J2CR49"/>
<dbReference type="InterPro" id="IPR038792">
    <property type="entry name" value="CFAP97D1/2"/>
</dbReference>